<dbReference type="EMBL" id="JAIXNE010000004">
    <property type="protein sequence ID" value="MCA6077808.1"/>
    <property type="molecule type" value="Genomic_DNA"/>
</dbReference>
<name>A0A9X1HR82_9BACT</name>
<dbReference type="Proteomes" id="UP001139409">
    <property type="component" value="Unassembled WGS sequence"/>
</dbReference>
<proteinExistence type="predicted"/>
<sequence>MTRLISFFVLSVMLFAFTGCGDDDVPPVENVEEEITQVLLTFTNTQDAGDVVTAEWLDADGEGGNAPTVDDVVLDASKSYSLSIEFFNTLETPAEDITEEVSEEADEHMIFFGFSETVFANPDGNGNIDSRADAVNYDDEDTNGLPLGLLTSWTTSDVASTGTFRVVLKHQPGLKTATSTSADGETDVDVTFPLILQ</sequence>
<reference evidence="2" key="1">
    <citation type="submission" date="2021-09" db="EMBL/GenBank/DDBJ databases">
        <title>Fulvivirga sp. isolated from coastal sediment.</title>
        <authorList>
            <person name="Yu H."/>
        </authorList>
    </citation>
    <scope>NUCLEOTIDE SEQUENCE</scope>
    <source>
        <strain evidence="2">1062</strain>
    </source>
</reference>
<evidence type="ECO:0008006" key="6">
    <source>
        <dbReference type="Google" id="ProtNLM"/>
    </source>
</evidence>
<evidence type="ECO:0000313" key="5">
    <source>
        <dbReference type="Proteomes" id="UP001139409"/>
    </source>
</evidence>
<keyword evidence="1" id="KW-0732">Signal</keyword>
<feature type="signal peptide" evidence="1">
    <location>
        <begin position="1"/>
        <end position="21"/>
    </location>
</feature>
<accession>A0A9X1HR82</accession>
<dbReference type="EMBL" id="JAIXNE010000002">
    <property type="protein sequence ID" value="MCA6075503.1"/>
    <property type="molecule type" value="Genomic_DNA"/>
</dbReference>
<dbReference type="RefSeq" id="WP_225698603.1">
    <property type="nucleotide sequence ID" value="NZ_JAIXNE010000002.1"/>
</dbReference>
<evidence type="ECO:0000313" key="4">
    <source>
        <dbReference type="EMBL" id="MCA6077808.1"/>
    </source>
</evidence>
<evidence type="ECO:0000313" key="3">
    <source>
        <dbReference type="EMBL" id="MCA6076680.1"/>
    </source>
</evidence>
<dbReference type="AlphaFoldDB" id="A0A9X1HR82"/>
<dbReference type="EMBL" id="JAIXNE010000003">
    <property type="protein sequence ID" value="MCA6076680.1"/>
    <property type="molecule type" value="Genomic_DNA"/>
</dbReference>
<evidence type="ECO:0000256" key="1">
    <source>
        <dbReference type="SAM" id="SignalP"/>
    </source>
</evidence>
<feature type="chain" id="PRO_5041155344" description="Type 1 periplasmic binding fold superfamily protein" evidence="1">
    <location>
        <begin position="22"/>
        <end position="197"/>
    </location>
</feature>
<protein>
    <recommendedName>
        <fullName evidence="6">Type 1 periplasmic binding fold superfamily protein</fullName>
    </recommendedName>
</protein>
<dbReference type="PROSITE" id="PS51257">
    <property type="entry name" value="PROKAR_LIPOPROTEIN"/>
    <property type="match status" value="1"/>
</dbReference>
<keyword evidence="5" id="KW-1185">Reference proteome</keyword>
<organism evidence="2 5">
    <name type="scientific">Fulvivirga sedimenti</name>
    <dbReference type="NCBI Taxonomy" id="2879465"/>
    <lineage>
        <taxon>Bacteria</taxon>
        <taxon>Pseudomonadati</taxon>
        <taxon>Bacteroidota</taxon>
        <taxon>Cytophagia</taxon>
        <taxon>Cytophagales</taxon>
        <taxon>Fulvivirgaceae</taxon>
        <taxon>Fulvivirga</taxon>
    </lineage>
</organism>
<comment type="caution">
    <text evidence="2">The sequence shown here is derived from an EMBL/GenBank/DDBJ whole genome shotgun (WGS) entry which is preliminary data.</text>
</comment>
<gene>
    <name evidence="2" type="ORF">LDX50_11540</name>
    <name evidence="3" type="ORF">LDX50_17510</name>
    <name evidence="4" type="ORF">LDX50_23230</name>
</gene>
<evidence type="ECO:0000313" key="2">
    <source>
        <dbReference type="EMBL" id="MCA6075503.1"/>
    </source>
</evidence>